<organism evidence="3">
    <name type="scientific">Hydatigena taeniaeformis</name>
    <name type="common">Feline tapeworm</name>
    <name type="synonym">Taenia taeniaeformis</name>
    <dbReference type="NCBI Taxonomy" id="6205"/>
    <lineage>
        <taxon>Eukaryota</taxon>
        <taxon>Metazoa</taxon>
        <taxon>Spiralia</taxon>
        <taxon>Lophotrochozoa</taxon>
        <taxon>Platyhelminthes</taxon>
        <taxon>Cestoda</taxon>
        <taxon>Eucestoda</taxon>
        <taxon>Cyclophyllidea</taxon>
        <taxon>Taeniidae</taxon>
        <taxon>Hydatigera</taxon>
    </lineage>
</organism>
<dbReference type="AlphaFoldDB" id="A0A0R3X5K0"/>
<dbReference type="EMBL" id="UYWX01020573">
    <property type="protein sequence ID" value="VDM33371.1"/>
    <property type="molecule type" value="Genomic_DNA"/>
</dbReference>
<dbReference type="WBParaSite" id="TTAC_0000875001-mRNA-1">
    <property type="protein sequence ID" value="TTAC_0000875001-mRNA-1"/>
    <property type="gene ID" value="TTAC_0000875001"/>
</dbReference>
<dbReference type="Proteomes" id="UP000274429">
    <property type="component" value="Unassembled WGS sequence"/>
</dbReference>
<reference evidence="3" key="1">
    <citation type="submission" date="2017-02" db="UniProtKB">
        <authorList>
            <consortium name="WormBaseParasite"/>
        </authorList>
    </citation>
    <scope>IDENTIFICATION</scope>
</reference>
<accession>A0A0R3X5K0</accession>
<reference evidence="1 2" key="2">
    <citation type="submission" date="2018-11" db="EMBL/GenBank/DDBJ databases">
        <authorList>
            <consortium name="Pathogen Informatics"/>
        </authorList>
    </citation>
    <scope>NUCLEOTIDE SEQUENCE [LARGE SCALE GENOMIC DNA]</scope>
</reference>
<evidence type="ECO:0000313" key="1">
    <source>
        <dbReference type="EMBL" id="VDM33371.1"/>
    </source>
</evidence>
<proteinExistence type="predicted"/>
<protein>
    <submittedName>
        <fullName evidence="3">HIG1 domain-containing protein</fullName>
    </submittedName>
</protein>
<keyword evidence="2" id="KW-1185">Reference proteome</keyword>
<evidence type="ECO:0000313" key="2">
    <source>
        <dbReference type="Proteomes" id="UP000274429"/>
    </source>
</evidence>
<name>A0A0R3X5K0_HYDTA</name>
<evidence type="ECO:0000313" key="3">
    <source>
        <dbReference type="WBParaSite" id="TTAC_0000875001-mRNA-1"/>
    </source>
</evidence>
<gene>
    <name evidence="1" type="ORF">TTAC_LOCUS8735</name>
</gene>
<sequence>MHAKDRQEVEKKQTSNYAEGGRAKCVLLRLPIAVTVAFAWSRRLPEVGRTMDHTVTSTFFLTAQSACILSSLVYKSGRVNFFCVTNK</sequence>